<protein>
    <submittedName>
        <fullName evidence="1">Uncharacterized protein</fullName>
    </submittedName>
</protein>
<gene>
    <name evidence="1" type="ORF">OKA104_LOCUS47146</name>
</gene>
<sequence>MTVCQGLSSQACGGTCYDPTIQMCVNDTITCINSCNGICYTSSQYCYNDTKICNIGDSVCNVQNYNAFLWEGYGPICYNASQLYCINNTLCQSPYTCGSQCLTSAWSICVNNETICQGFYYYSSNIQVCNRQQGLCYDNTTSVCLNSSTVCQGLNSQ</sequence>
<evidence type="ECO:0000313" key="2">
    <source>
        <dbReference type="Proteomes" id="UP000663881"/>
    </source>
</evidence>
<comment type="caution">
    <text evidence="1">The sequence shown here is derived from an EMBL/GenBank/DDBJ whole genome shotgun (WGS) entry which is preliminary data.</text>
</comment>
<dbReference type="EMBL" id="CAJOAY010018265">
    <property type="protein sequence ID" value="CAF4319126.1"/>
    <property type="molecule type" value="Genomic_DNA"/>
</dbReference>
<accession>A0A820J383</accession>
<organism evidence="1 2">
    <name type="scientific">Adineta steineri</name>
    <dbReference type="NCBI Taxonomy" id="433720"/>
    <lineage>
        <taxon>Eukaryota</taxon>
        <taxon>Metazoa</taxon>
        <taxon>Spiralia</taxon>
        <taxon>Gnathifera</taxon>
        <taxon>Rotifera</taxon>
        <taxon>Eurotatoria</taxon>
        <taxon>Bdelloidea</taxon>
        <taxon>Adinetida</taxon>
        <taxon>Adinetidae</taxon>
        <taxon>Adineta</taxon>
    </lineage>
</organism>
<name>A0A820J383_9BILA</name>
<dbReference type="AlphaFoldDB" id="A0A820J383"/>
<proteinExistence type="predicted"/>
<evidence type="ECO:0000313" key="1">
    <source>
        <dbReference type="EMBL" id="CAF4319126.1"/>
    </source>
</evidence>
<reference evidence="1" key="1">
    <citation type="submission" date="2021-02" db="EMBL/GenBank/DDBJ databases">
        <authorList>
            <person name="Nowell W R."/>
        </authorList>
    </citation>
    <scope>NUCLEOTIDE SEQUENCE</scope>
</reference>
<dbReference type="Proteomes" id="UP000663881">
    <property type="component" value="Unassembled WGS sequence"/>
</dbReference>
<feature type="non-terminal residue" evidence="1">
    <location>
        <position position="157"/>
    </location>
</feature>